<evidence type="ECO:0000256" key="1">
    <source>
        <dbReference type="SAM" id="MobiDB-lite"/>
    </source>
</evidence>
<accession>A0A1X2GAK1</accession>
<comment type="caution">
    <text evidence="2">The sequence shown here is derived from an EMBL/GenBank/DDBJ whole genome shotgun (WGS) entry which is preliminary data.</text>
</comment>
<reference evidence="2 3" key="1">
    <citation type="submission" date="2016-07" db="EMBL/GenBank/DDBJ databases">
        <title>Pervasive Adenine N6-methylation of Active Genes in Fungi.</title>
        <authorList>
            <consortium name="DOE Joint Genome Institute"/>
            <person name="Mondo S.J."/>
            <person name="Dannebaum R.O."/>
            <person name="Kuo R.C."/>
            <person name="Labutti K."/>
            <person name="Haridas S."/>
            <person name="Kuo A."/>
            <person name="Salamov A."/>
            <person name="Ahrendt S.R."/>
            <person name="Lipzen A."/>
            <person name="Sullivan W."/>
            <person name="Andreopoulos W.B."/>
            <person name="Clum A."/>
            <person name="Lindquist E."/>
            <person name="Daum C."/>
            <person name="Ramamoorthy G.K."/>
            <person name="Gryganskyi A."/>
            <person name="Culley D."/>
            <person name="Magnuson J.K."/>
            <person name="James T.Y."/>
            <person name="O'Malley M.A."/>
            <person name="Stajich J.E."/>
            <person name="Spatafora J.W."/>
            <person name="Visel A."/>
            <person name="Grigoriev I.V."/>
        </authorList>
    </citation>
    <scope>NUCLEOTIDE SEQUENCE [LARGE SCALE GENOMIC DNA]</scope>
    <source>
        <strain evidence="2 3">NRRL 3301</strain>
    </source>
</reference>
<protein>
    <submittedName>
        <fullName evidence="2">Uncharacterized protein</fullName>
    </submittedName>
</protein>
<sequence>MSMKIETEDDLWSGSAAGAGSNLEWPPLLNDPCLTAPSSLEHSMHHPPPLHTPSHPIHPSVMTTPNLAGHPTDALMSPTSPPVTAPSRPSRQTARQPTALAQGKLTHPEWGVMKDHEFHPLAHKHQRDLENLYQTNSSLSDFYFWQANLGGYCMADMNQNMVVSSDQVFVLIRKIVDGAPHPGRRKKKA</sequence>
<dbReference type="AlphaFoldDB" id="A0A1X2GAK1"/>
<dbReference type="OrthoDB" id="2255243at2759"/>
<gene>
    <name evidence="2" type="ORF">DM01DRAFT_1338364</name>
</gene>
<evidence type="ECO:0000313" key="2">
    <source>
        <dbReference type="EMBL" id="ORX49174.1"/>
    </source>
</evidence>
<dbReference type="EMBL" id="MCGT01000027">
    <property type="protein sequence ID" value="ORX49174.1"/>
    <property type="molecule type" value="Genomic_DNA"/>
</dbReference>
<keyword evidence="3" id="KW-1185">Reference proteome</keyword>
<feature type="region of interest" description="Disordered" evidence="1">
    <location>
        <begin position="1"/>
        <end position="27"/>
    </location>
</feature>
<dbReference type="Proteomes" id="UP000242146">
    <property type="component" value="Unassembled WGS sequence"/>
</dbReference>
<evidence type="ECO:0000313" key="3">
    <source>
        <dbReference type="Proteomes" id="UP000242146"/>
    </source>
</evidence>
<feature type="compositionally biased region" description="Polar residues" evidence="1">
    <location>
        <begin position="87"/>
        <end position="96"/>
    </location>
</feature>
<feature type="region of interest" description="Disordered" evidence="1">
    <location>
        <begin position="39"/>
        <end position="105"/>
    </location>
</feature>
<organism evidence="2 3">
    <name type="scientific">Hesseltinella vesiculosa</name>
    <dbReference type="NCBI Taxonomy" id="101127"/>
    <lineage>
        <taxon>Eukaryota</taxon>
        <taxon>Fungi</taxon>
        <taxon>Fungi incertae sedis</taxon>
        <taxon>Mucoromycota</taxon>
        <taxon>Mucoromycotina</taxon>
        <taxon>Mucoromycetes</taxon>
        <taxon>Mucorales</taxon>
        <taxon>Cunninghamellaceae</taxon>
        <taxon>Hesseltinella</taxon>
    </lineage>
</organism>
<name>A0A1X2GAK1_9FUNG</name>
<proteinExistence type="predicted"/>